<dbReference type="EMBL" id="BKCJ011728207">
    <property type="protein sequence ID" value="GFD48709.1"/>
    <property type="molecule type" value="Genomic_DNA"/>
</dbReference>
<gene>
    <name evidence="2" type="ORF">Tci_920678</name>
</gene>
<proteinExistence type="predicted"/>
<feature type="non-terminal residue" evidence="2">
    <location>
        <position position="70"/>
    </location>
</feature>
<name>A0A699WPD1_TANCI</name>
<evidence type="ECO:0000313" key="2">
    <source>
        <dbReference type="EMBL" id="GFD48709.1"/>
    </source>
</evidence>
<accession>A0A699WPD1</accession>
<sequence length="70" mass="8068">MGNVQQQFNDPPLSRGHTLRSGEDSIELIKELMETYTKLSERVLALEESKTAQDLVITRLKLRVKKLENK</sequence>
<protein>
    <submittedName>
        <fullName evidence="2">Uncharacterized protein</fullName>
    </submittedName>
</protein>
<evidence type="ECO:0000256" key="1">
    <source>
        <dbReference type="SAM" id="MobiDB-lite"/>
    </source>
</evidence>
<organism evidence="2">
    <name type="scientific">Tanacetum cinerariifolium</name>
    <name type="common">Dalmatian daisy</name>
    <name type="synonym">Chrysanthemum cinerariifolium</name>
    <dbReference type="NCBI Taxonomy" id="118510"/>
    <lineage>
        <taxon>Eukaryota</taxon>
        <taxon>Viridiplantae</taxon>
        <taxon>Streptophyta</taxon>
        <taxon>Embryophyta</taxon>
        <taxon>Tracheophyta</taxon>
        <taxon>Spermatophyta</taxon>
        <taxon>Magnoliopsida</taxon>
        <taxon>eudicotyledons</taxon>
        <taxon>Gunneridae</taxon>
        <taxon>Pentapetalae</taxon>
        <taxon>asterids</taxon>
        <taxon>campanulids</taxon>
        <taxon>Asterales</taxon>
        <taxon>Asteraceae</taxon>
        <taxon>Asteroideae</taxon>
        <taxon>Anthemideae</taxon>
        <taxon>Anthemidinae</taxon>
        <taxon>Tanacetum</taxon>
    </lineage>
</organism>
<comment type="caution">
    <text evidence="2">The sequence shown here is derived from an EMBL/GenBank/DDBJ whole genome shotgun (WGS) entry which is preliminary data.</text>
</comment>
<reference evidence="2" key="1">
    <citation type="journal article" date="2019" name="Sci. Rep.">
        <title>Draft genome of Tanacetum cinerariifolium, the natural source of mosquito coil.</title>
        <authorList>
            <person name="Yamashiro T."/>
            <person name="Shiraishi A."/>
            <person name="Satake H."/>
            <person name="Nakayama K."/>
        </authorList>
    </citation>
    <scope>NUCLEOTIDE SEQUENCE</scope>
</reference>
<dbReference type="AlphaFoldDB" id="A0A699WPD1"/>
<feature type="region of interest" description="Disordered" evidence="1">
    <location>
        <begin position="1"/>
        <end position="20"/>
    </location>
</feature>